<feature type="region of interest" description="Disordered" evidence="1">
    <location>
        <begin position="339"/>
        <end position="369"/>
    </location>
</feature>
<keyword evidence="4" id="KW-1185">Reference proteome</keyword>
<organism evidence="3 4">
    <name type="scientific">Dryococelus australis</name>
    <dbReference type="NCBI Taxonomy" id="614101"/>
    <lineage>
        <taxon>Eukaryota</taxon>
        <taxon>Metazoa</taxon>
        <taxon>Ecdysozoa</taxon>
        <taxon>Arthropoda</taxon>
        <taxon>Hexapoda</taxon>
        <taxon>Insecta</taxon>
        <taxon>Pterygota</taxon>
        <taxon>Neoptera</taxon>
        <taxon>Polyneoptera</taxon>
        <taxon>Phasmatodea</taxon>
        <taxon>Verophasmatodea</taxon>
        <taxon>Anareolatae</taxon>
        <taxon>Phasmatidae</taxon>
        <taxon>Eurycanthinae</taxon>
        <taxon>Dryococelus</taxon>
    </lineage>
</organism>
<reference evidence="3 4" key="1">
    <citation type="submission" date="2023-02" db="EMBL/GenBank/DDBJ databases">
        <title>LHISI_Scaffold_Assembly.</title>
        <authorList>
            <person name="Stuart O.P."/>
            <person name="Cleave R."/>
            <person name="Magrath M.J.L."/>
            <person name="Mikheyev A.S."/>
        </authorList>
    </citation>
    <scope>NUCLEOTIDE SEQUENCE [LARGE SCALE GENOMIC DNA]</scope>
    <source>
        <strain evidence="3">Daus_M_001</strain>
        <tissue evidence="3">Leg muscle</tissue>
    </source>
</reference>
<keyword evidence="2" id="KW-0732">Signal</keyword>
<gene>
    <name evidence="3" type="ORF">PR048_033338</name>
</gene>
<dbReference type="PANTHER" id="PTHR47326:SF1">
    <property type="entry name" value="HTH PSQ-TYPE DOMAIN-CONTAINING PROTEIN"/>
    <property type="match status" value="1"/>
</dbReference>
<dbReference type="PANTHER" id="PTHR47326">
    <property type="entry name" value="TRANSPOSABLE ELEMENT TC3 TRANSPOSASE-LIKE PROTEIN"/>
    <property type="match status" value="1"/>
</dbReference>
<protein>
    <submittedName>
        <fullName evidence="3">Uncharacterized protein</fullName>
    </submittedName>
</protein>
<dbReference type="InterPro" id="IPR036397">
    <property type="entry name" value="RNaseH_sf"/>
</dbReference>
<feature type="signal peptide" evidence="2">
    <location>
        <begin position="1"/>
        <end position="16"/>
    </location>
</feature>
<evidence type="ECO:0000313" key="3">
    <source>
        <dbReference type="EMBL" id="KAJ8865816.1"/>
    </source>
</evidence>
<accession>A0ABQ9G469</accession>
<evidence type="ECO:0000313" key="4">
    <source>
        <dbReference type="Proteomes" id="UP001159363"/>
    </source>
</evidence>
<feature type="chain" id="PRO_5046575100" evidence="2">
    <location>
        <begin position="17"/>
        <end position="676"/>
    </location>
</feature>
<sequence length="676" mass="74478">MCWYSFLLHLIPLGIAGLFVPGPPLVTRGFHWPVVLSNGSYCPDTAEGADGRIREVPFMFEEIVLTVGTGAEAIAYKTAVLSGDAQKAVEGDHRVCCFCPNAVRSETISLLTERNIRSLLTTVPILLANTDKPSVISGLIGSNGRPHVATCVNTIMIGAIGAPSRLQYSIYTSAVVIPPLAAGVVPAFDRATHNSVIPTLNLRDSCLDDPSIFLTVSCLEIANITAPACDSSLQFSIRMDVVQLKVLGNPAPIDARFTIVCPNHMQFGQKGRHFTPMRQPMGKRRQLEYIYSAVEFSLVPNNSASFAGPFSWARVALLVVGGSWAWGLEICQQLRGRVARSRPGDPDAADAQPDRRTGNSSTSKMSQQQHLWDELDRRVRARQARPKSIAQLMEWLQEEWRRIPVDVLQTLVESMPDRVAAVIAARGLRSIALGGVKKGGGGNYEFAAYSITFHKVKLRRSFKFKSTALPRHASGREAACIQSEATGKAKLCKHGDVWTSRRLCSPGGGSKRGQTAARRRMRTQDREAKSVPSATVLMTWYGEDPPALSTKQEWHRKFMGTGSVLHQKGAGWPSTITEDIDRVRAAYVRSPGKSVRTAARQLQLPRSTVHKVLHKQLRLYAYKLQLVQAPQLDHARNLLATCCNMFLKRDIVYNQPGNNLDELKQRIVATIETVDE</sequence>
<feature type="compositionally biased region" description="Polar residues" evidence="1">
    <location>
        <begin position="358"/>
        <end position="369"/>
    </location>
</feature>
<proteinExistence type="predicted"/>
<dbReference type="Proteomes" id="UP001159363">
    <property type="component" value="Chromosome 16"/>
</dbReference>
<dbReference type="Gene3D" id="3.30.420.10">
    <property type="entry name" value="Ribonuclease H-like superfamily/Ribonuclease H"/>
    <property type="match status" value="1"/>
</dbReference>
<evidence type="ECO:0000256" key="1">
    <source>
        <dbReference type="SAM" id="MobiDB-lite"/>
    </source>
</evidence>
<comment type="caution">
    <text evidence="3">The sequence shown here is derived from an EMBL/GenBank/DDBJ whole genome shotgun (WGS) entry which is preliminary data.</text>
</comment>
<feature type="region of interest" description="Disordered" evidence="1">
    <location>
        <begin position="503"/>
        <end position="529"/>
    </location>
</feature>
<evidence type="ECO:0000256" key="2">
    <source>
        <dbReference type="SAM" id="SignalP"/>
    </source>
</evidence>
<dbReference type="EMBL" id="JARBHB010000017">
    <property type="protein sequence ID" value="KAJ8865816.1"/>
    <property type="molecule type" value="Genomic_DNA"/>
</dbReference>
<name>A0ABQ9G469_9NEOP</name>